<dbReference type="InterPro" id="IPR033126">
    <property type="entry name" value="Glyco_hydro_9_Asp/Glu_AS"/>
</dbReference>
<dbReference type="InterPro" id="IPR012341">
    <property type="entry name" value="6hp_glycosidase-like_sf"/>
</dbReference>
<dbReference type="InterPro" id="IPR008965">
    <property type="entry name" value="CBM2/CBM3_carb-bd_dom_sf"/>
</dbReference>
<feature type="compositionally biased region" description="Pro residues" evidence="11">
    <location>
        <begin position="133"/>
        <end position="149"/>
    </location>
</feature>
<feature type="region of interest" description="Disordered" evidence="11">
    <location>
        <begin position="115"/>
        <end position="177"/>
    </location>
</feature>
<reference evidence="14 15" key="1">
    <citation type="journal article" date="2018" name="Sci. Rep.">
        <title>Comparative analysis of the Pocillopora damicornis genome highlights role of immune system in coral evolution.</title>
        <authorList>
            <person name="Cunning R."/>
            <person name="Bay R.A."/>
            <person name="Gillette P."/>
            <person name="Baker A.C."/>
            <person name="Traylor-Knowles N."/>
        </authorList>
    </citation>
    <scope>NUCLEOTIDE SEQUENCE [LARGE SCALE GENOMIC DNA]</scope>
    <source>
        <strain evidence="14">RSMAS</strain>
        <tissue evidence="14">Whole animal</tissue>
    </source>
</reference>
<dbReference type="InterPro" id="IPR012291">
    <property type="entry name" value="CBM2_carb-bd_dom_sf"/>
</dbReference>
<evidence type="ECO:0000256" key="6">
    <source>
        <dbReference type="ARBA" id="ARBA00023295"/>
    </source>
</evidence>
<evidence type="ECO:0000256" key="10">
    <source>
        <dbReference type="RuleBase" id="RU361166"/>
    </source>
</evidence>
<dbReference type="EMBL" id="RCHS01001803">
    <property type="protein sequence ID" value="RMX51380.1"/>
    <property type="molecule type" value="Genomic_DNA"/>
</dbReference>
<keyword evidence="15" id="KW-1185">Reference proteome</keyword>
<evidence type="ECO:0000256" key="2">
    <source>
        <dbReference type="ARBA" id="ARBA00007072"/>
    </source>
</evidence>
<evidence type="ECO:0000313" key="14">
    <source>
        <dbReference type="EMBL" id="RMX51380.1"/>
    </source>
</evidence>
<evidence type="ECO:0000256" key="9">
    <source>
        <dbReference type="PROSITE-ProRule" id="PRU10060"/>
    </source>
</evidence>
<keyword evidence="5 8" id="KW-0119">Carbohydrate metabolism</keyword>
<keyword evidence="4 10" id="KW-0136">Cellulose degradation</keyword>
<comment type="caution">
    <text evidence="14">The sequence shown here is derived from an EMBL/GenBank/DDBJ whole genome shotgun (WGS) entry which is preliminary data.</text>
</comment>
<dbReference type="EC" id="3.2.1.4" evidence="10"/>
<evidence type="ECO:0000256" key="4">
    <source>
        <dbReference type="ARBA" id="ARBA00023001"/>
    </source>
</evidence>
<dbReference type="SUPFAM" id="SSF48208">
    <property type="entry name" value="Six-hairpin glycosidases"/>
    <property type="match status" value="2"/>
</dbReference>
<dbReference type="AlphaFoldDB" id="A0A3M6UCH8"/>
<gene>
    <name evidence="14" type="ORF">pdam_00011347</name>
</gene>
<dbReference type="OrthoDB" id="10257085at2759"/>
<feature type="domain" description="Glycoside hydrolase family 9" evidence="13">
    <location>
        <begin position="182"/>
        <end position="606"/>
    </location>
</feature>
<feature type="active site" evidence="9">
    <location>
        <position position="596"/>
    </location>
</feature>
<evidence type="ECO:0000256" key="3">
    <source>
        <dbReference type="ARBA" id="ARBA00022801"/>
    </source>
</evidence>
<sequence length="1198" mass="132087">MSLLRSVIPLSILVLLHAPKAFAEKAKTVVVDKWYDGFKGLITLDLTDDVTSGWTLTLSFPVPTPNLEIWRAEIVDNQGDKVYTMKNMPWNTQMSKGTFKLYFIAKKSDVTKDPPIGAVMFSRGAPITNQPPTASPSPPPPVTKPPSSSPGPDTTRPTQPPQTTAPPSLTQSPSRGPGKYDYSEVLKLSILFYEAQRSGKLPPNNRVKWRKDSALGDKGPNGEDLTGGWYDAGDYVKFGFPMASSVTVLAWGIVEYKEAYVAAGQYSNVLNSIKWATDYFIKAHTKKEEFYGQVGDGDLDHAFWGRPEDMTMRRPAWKITPQNPGSDLAAETAAALAAASIAFKAQNTRASKKYARKLLTHSKQLYAFADKYRGVYSDSIPNAGKFYKSYSGFQDELVWGAAWLYRATKESSYLVKAEKYYKDYGMDGQAWAFSWDDKKAGVQLLLAQLTRKESYKNAIKASLDNWLPGGSVRYTPKGLAWRIKWGSNRYAANTAFLALVAADQGLKRTAYRNFAKKQINYVLGDSGRSFVVGFGKNPPRRPHHSSSSCPSAPQPCGWDNFNADIPNAHVLKGALVGGPDENDNYKDDRKDYVMNEVTTDYNAGFQSSVAACLLFFLLFARHTCAEQSRITVVNEWNTGFTAKFTFRLQSKVTDGWIITLTFSKPALKLQTWIGDIKSVSPDRKRYVITNKPWQKQLNAGYELSTEIVLTKPVANSPAPGGVALFQRLGAGAGGGAGGGNTGGGGGGHTGGGGGVIAKPTAPPAPGPFNYNEVLRKSILFYEAQRAGRLPATNRIPWRKSATLRDGADVGVDLSGGWFDAGDFVKFGFPMASSVTVLTWGLLKYKEAYIAAGELKSMLDCIKWPLDYFMKAHTSKFELYVQVGDGVKDHEYWGRPEDMHMARPALKITAQRPGSDVAAETAAALAAGAIAFRKSNPSYSNQLLAHAKGIYEFARTYLGKYSDSIPRAAKFYKSGGYKDELVWGAAWLYRATRDRKYLTLAESLYKKYYLSSSWAFSWDDKTAAVQMLLYGLTKKPQYKLAIQKYLANWLPGGSLKRTPKGLVFRDAWGANRFAANTAFLALLAADQGLNPTTYRQFARKQIHYMLGDSGRSYVVGFGKNPPQRPHHRSSSCPSAPARCDWGNYHNSGPNAHVLHGALVGGPDRYDNFKDDRTEVKYSEVATDYNAGFQSAVAGLRRLQ</sequence>
<feature type="active site" evidence="8">
    <location>
        <position position="543"/>
    </location>
</feature>
<dbReference type="Pfam" id="PF00553">
    <property type="entry name" value="CBM_2"/>
    <property type="match status" value="2"/>
</dbReference>
<evidence type="ECO:0000256" key="5">
    <source>
        <dbReference type="ARBA" id="ARBA00023277"/>
    </source>
</evidence>
<evidence type="ECO:0000256" key="1">
    <source>
        <dbReference type="ARBA" id="ARBA00000966"/>
    </source>
</evidence>
<keyword evidence="3 8" id="KW-0378">Hydrolase</keyword>
<feature type="domain" description="CBM2" evidence="12">
    <location>
        <begin position="27"/>
        <end position="98"/>
    </location>
</feature>
<dbReference type="Proteomes" id="UP000275408">
    <property type="component" value="Unassembled WGS sequence"/>
</dbReference>
<dbReference type="GO" id="GO:0030247">
    <property type="term" value="F:polysaccharide binding"/>
    <property type="evidence" value="ECO:0007669"/>
    <property type="project" value="InterPro"/>
</dbReference>
<dbReference type="Gene3D" id="1.50.10.10">
    <property type="match status" value="2"/>
</dbReference>
<feature type="active site" evidence="9">
    <location>
        <position position="587"/>
    </location>
</feature>
<dbReference type="GO" id="GO:0008810">
    <property type="term" value="F:cellulase activity"/>
    <property type="evidence" value="ECO:0007669"/>
    <property type="project" value="UniProtKB-EC"/>
</dbReference>
<comment type="catalytic activity">
    <reaction evidence="1 10">
        <text>Endohydrolysis of (1-&gt;4)-beta-D-glucosidic linkages in cellulose, lichenin and cereal beta-D-glucans.</text>
        <dbReference type="EC" id="3.2.1.4"/>
    </reaction>
</comment>
<organism evidence="14 15">
    <name type="scientific">Pocillopora damicornis</name>
    <name type="common">Cauliflower coral</name>
    <name type="synonym">Millepora damicornis</name>
    <dbReference type="NCBI Taxonomy" id="46731"/>
    <lineage>
        <taxon>Eukaryota</taxon>
        <taxon>Metazoa</taxon>
        <taxon>Cnidaria</taxon>
        <taxon>Anthozoa</taxon>
        <taxon>Hexacorallia</taxon>
        <taxon>Scleractinia</taxon>
        <taxon>Astrocoeniina</taxon>
        <taxon>Pocilloporidae</taxon>
        <taxon>Pocillopora</taxon>
    </lineage>
</organism>
<dbReference type="Gene3D" id="2.60.40.290">
    <property type="match status" value="2"/>
</dbReference>
<dbReference type="InterPro" id="IPR018221">
    <property type="entry name" value="Glyco_hydro_9_His_AS"/>
</dbReference>
<dbReference type="InterPro" id="IPR008928">
    <property type="entry name" value="6-hairpin_glycosidase_sf"/>
</dbReference>
<accession>A0A3M6UCH8</accession>
<name>A0A3M6UCH8_POCDA</name>
<feature type="active site" evidence="8">
    <location>
        <position position="1125"/>
    </location>
</feature>
<evidence type="ECO:0000256" key="11">
    <source>
        <dbReference type="SAM" id="MobiDB-lite"/>
    </source>
</evidence>
<dbReference type="SUPFAM" id="SSF49384">
    <property type="entry name" value="Carbohydrate-binding domain"/>
    <property type="match status" value="2"/>
</dbReference>
<feature type="non-terminal residue" evidence="14">
    <location>
        <position position="1198"/>
    </location>
</feature>
<evidence type="ECO:0000259" key="13">
    <source>
        <dbReference type="Pfam" id="PF00759"/>
    </source>
</evidence>
<dbReference type="PROSITE" id="PS00698">
    <property type="entry name" value="GH9_3"/>
    <property type="match status" value="1"/>
</dbReference>
<proteinExistence type="inferred from homology"/>
<dbReference type="STRING" id="46731.A0A3M6UCH8"/>
<feature type="chain" id="PRO_5017853810" description="Endoglucanase" evidence="10">
    <location>
        <begin position="24"/>
        <end position="1198"/>
    </location>
</feature>
<dbReference type="InterPro" id="IPR001919">
    <property type="entry name" value="CBD2"/>
</dbReference>
<protein>
    <recommendedName>
        <fullName evidence="10">Endoglucanase</fullName>
        <ecNumber evidence="10">3.2.1.4</ecNumber>
    </recommendedName>
</protein>
<feature type="compositionally biased region" description="Low complexity" evidence="11">
    <location>
        <begin position="165"/>
        <end position="174"/>
    </location>
</feature>
<evidence type="ECO:0000256" key="8">
    <source>
        <dbReference type="PROSITE-ProRule" id="PRU10059"/>
    </source>
</evidence>
<feature type="domain" description="Glycoside hydrolase family 9" evidence="13">
    <location>
        <begin position="770"/>
        <end position="1190"/>
    </location>
</feature>
<dbReference type="PANTHER" id="PTHR22298">
    <property type="entry name" value="ENDO-1,4-BETA-GLUCANASE"/>
    <property type="match status" value="1"/>
</dbReference>
<dbReference type="InterPro" id="IPR001701">
    <property type="entry name" value="Glyco_hydro_9"/>
</dbReference>
<feature type="signal peptide" evidence="10">
    <location>
        <begin position="1"/>
        <end position="23"/>
    </location>
</feature>
<keyword evidence="6 8" id="KW-0326">Glycosidase</keyword>
<feature type="domain" description="CBM2" evidence="12">
    <location>
        <begin position="630"/>
        <end position="707"/>
    </location>
</feature>
<dbReference type="Pfam" id="PF00759">
    <property type="entry name" value="Glyco_hydro_9"/>
    <property type="match status" value="2"/>
</dbReference>
<keyword evidence="7 8" id="KW-0624">Polysaccharide degradation</keyword>
<evidence type="ECO:0000259" key="12">
    <source>
        <dbReference type="Pfam" id="PF00553"/>
    </source>
</evidence>
<evidence type="ECO:0000256" key="7">
    <source>
        <dbReference type="ARBA" id="ARBA00023326"/>
    </source>
</evidence>
<evidence type="ECO:0000313" key="15">
    <source>
        <dbReference type="Proteomes" id="UP000275408"/>
    </source>
</evidence>
<dbReference type="PROSITE" id="PS00592">
    <property type="entry name" value="GH9_2"/>
    <property type="match status" value="2"/>
</dbReference>
<comment type="similarity">
    <text evidence="2 8 10">Belongs to the glycosyl hydrolase 9 (cellulase E) family.</text>
</comment>
<dbReference type="GO" id="GO:0030245">
    <property type="term" value="P:cellulose catabolic process"/>
    <property type="evidence" value="ECO:0007669"/>
    <property type="project" value="UniProtKB-KW"/>
</dbReference>
<keyword evidence="10" id="KW-0732">Signal</keyword>
<dbReference type="FunFam" id="1.50.10.10:FF:000020">
    <property type="entry name" value="Endoglucanase"/>
    <property type="match status" value="2"/>
</dbReference>